<gene>
    <name evidence="9" type="ORF">SASPL_134817</name>
</gene>
<dbReference type="AlphaFoldDB" id="A0A8X8WVC9"/>
<keyword evidence="6" id="KW-0964">Secreted</keyword>
<comment type="function">
    <text evidence="1 6">Hydrolyzes acetyl esters in homogalacturonan regions of pectin. In type I primary cell wall, galacturonic acid residues of pectin can be acetylated at the O-2 and O-3 positions. Decreasing the degree of acetylation of pectin gels in vitro alters their physical properties.</text>
</comment>
<feature type="transmembrane region" description="Helical" evidence="8">
    <location>
        <begin position="204"/>
        <end position="223"/>
    </location>
</feature>
<keyword evidence="10" id="KW-1185">Reference proteome</keyword>
<evidence type="ECO:0000256" key="6">
    <source>
        <dbReference type="RuleBase" id="RU363114"/>
    </source>
</evidence>
<feature type="region of interest" description="Disordered" evidence="7">
    <location>
        <begin position="107"/>
        <end position="126"/>
    </location>
</feature>
<dbReference type="GO" id="GO:0071555">
    <property type="term" value="P:cell wall organization"/>
    <property type="evidence" value="ECO:0007669"/>
    <property type="project" value="UniProtKB-KW"/>
</dbReference>
<evidence type="ECO:0000256" key="5">
    <source>
        <dbReference type="ARBA" id="ARBA00023316"/>
    </source>
</evidence>
<sequence length="258" mass="28131">MQWENCSKSLEQCNATEIGIIKDFGPIFKKTLMKLGNSSSRGVFLDSCYLHLQFYSTYNWISAPVLHNKPLLQPQFLGFLLKEDHIALSLDPIHRIFGKSKSHIVPSLAPSPAHKEKPESPAPAPEAFDGAADSYSDWMDPSTAAELNRNEDFLSRSPSLAPETEGAENLVASPVSSPETHGIKLVLLILTNWDNKGLGTGASMAATTMATVVGAVVLLYYVVSRWISAAAEGEDSAGGDCSKSKSRSLKKRLLRVRR</sequence>
<dbReference type="Proteomes" id="UP000298416">
    <property type="component" value="Unassembled WGS sequence"/>
</dbReference>
<comment type="caution">
    <text evidence="9">The sequence shown here is derived from an EMBL/GenBank/DDBJ whole genome shotgun (WGS) entry which is preliminary data.</text>
</comment>
<keyword evidence="8" id="KW-0812">Transmembrane</keyword>
<keyword evidence="5 6" id="KW-0961">Cell wall biogenesis/degradation</keyword>
<comment type="subcellular location">
    <subcellularLocation>
        <location evidence="2 6">Secreted</location>
        <location evidence="2 6">Cell wall</location>
    </subcellularLocation>
</comment>
<evidence type="ECO:0000256" key="7">
    <source>
        <dbReference type="SAM" id="MobiDB-lite"/>
    </source>
</evidence>
<feature type="region of interest" description="Disordered" evidence="7">
    <location>
        <begin position="234"/>
        <end position="258"/>
    </location>
</feature>
<protein>
    <recommendedName>
        <fullName evidence="6">Pectin acetylesterase</fullName>
        <ecNumber evidence="6">3.1.1.-</ecNumber>
    </recommendedName>
</protein>
<evidence type="ECO:0000256" key="3">
    <source>
        <dbReference type="ARBA" id="ARBA00005784"/>
    </source>
</evidence>
<dbReference type="EC" id="3.1.1.-" evidence="6"/>
<evidence type="ECO:0000256" key="4">
    <source>
        <dbReference type="ARBA" id="ARBA00022512"/>
    </source>
</evidence>
<evidence type="ECO:0000313" key="10">
    <source>
        <dbReference type="Proteomes" id="UP000298416"/>
    </source>
</evidence>
<dbReference type="EMBL" id="PNBA02000013">
    <property type="protein sequence ID" value="KAG6402615.1"/>
    <property type="molecule type" value="Genomic_DNA"/>
</dbReference>
<comment type="similarity">
    <text evidence="3 6">Belongs to the pectinacetylesterase family.</text>
</comment>
<feature type="compositionally biased region" description="Basic residues" evidence="7">
    <location>
        <begin position="244"/>
        <end position="258"/>
    </location>
</feature>
<name>A0A8X8WVC9_SALSN</name>
<feature type="region of interest" description="Disordered" evidence="7">
    <location>
        <begin position="155"/>
        <end position="174"/>
    </location>
</feature>
<evidence type="ECO:0000313" key="9">
    <source>
        <dbReference type="EMBL" id="KAG6402615.1"/>
    </source>
</evidence>
<reference evidence="9" key="1">
    <citation type="submission" date="2018-01" db="EMBL/GenBank/DDBJ databases">
        <authorList>
            <person name="Mao J.F."/>
        </authorList>
    </citation>
    <scope>NUCLEOTIDE SEQUENCE</scope>
    <source>
        <strain evidence="9">Huo1</strain>
        <tissue evidence="9">Leaf</tissue>
    </source>
</reference>
<accession>A0A8X8WVC9</accession>
<proteinExistence type="inferred from homology"/>
<dbReference type="InterPro" id="IPR004963">
    <property type="entry name" value="PAE/NOTUM"/>
</dbReference>
<evidence type="ECO:0000256" key="2">
    <source>
        <dbReference type="ARBA" id="ARBA00004191"/>
    </source>
</evidence>
<evidence type="ECO:0000256" key="8">
    <source>
        <dbReference type="SAM" id="Phobius"/>
    </source>
</evidence>
<evidence type="ECO:0000256" key="1">
    <source>
        <dbReference type="ARBA" id="ARBA00003534"/>
    </source>
</evidence>
<keyword evidence="8" id="KW-1133">Transmembrane helix</keyword>
<organism evidence="9">
    <name type="scientific">Salvia splendens</name>
    <name type="common">Scarlet sage</name>
    <dbReference type="NCBI Taxonomy" id="180675"/>
    <lineage>
        <taxon>Eukaryota</taxon>
        <taxon>Viridiplantae</taxon>
        <taxon>Streptophyta</taxon>
        <taxon>Embryophyta</taxon>
        <taxon>Tracheophyta</taxon>
        <taxon>Spermatophyta</taxon>
        <taxon>Magnoliopsida</taxon>
        <taxon>eudicotyledons</taxon>
        <taxon>Gunneridae</taxon>
        <taxon>Pentapetalae</taxon>
        <taxon>asterids</taxon>
        <taxon>lamiids</taxon>
        <taxon>Lamiales</taxon>
        <taxon>Lamiaceae</taxon>
        <taxon>Nepetoideae</taxon>
        <taxon>Mentheae</taxon>
        <taxon>Salviinae</taxon>
        <taxon>Salvia</taxon>
        <taxon>Salvia subgen. Calosphace</taxon>
        <taxon>core Calosphace</taxon>
    </lineage>
</organism>
<keyword evidence="8" id="KW-0472">Membrane</keyword>
<dbReference type="Pfam" id="PF03283">
    <property type="entry name" value="PAE"/>
    <property type="match status" value="1"/>
</dbReference>
<dbReference type="GO" id="GO:0016787">
    <property type="term" value="F:hydrolase activity"/>
    <property type="evidence" value="ECO:0007669"/>
    <property type="project" value="UniProtKB-KW"/>
</dbReference>
<keyword evidence="4 6" id="KW-0134">Cell wall</keyword>
<reference evidence="9" key="2">
    <citation type="submission" date="2020-08" db="EMBL/GenBank/DDBJ databases">
        <title>Plant Genome Project.</title>
        <authorList>
            <person name="Zhang R.-G."/>
        </authorList>
    </citation>
    <scope>NUCLEOTIDE SEQUENCE</scope>
    <source>
        <strain evidence="9">Huo1</strain>
        <tissue evidence="9">Leaf</tissue>
    </source>
</reference>
<keyword evidence="6" id="KW-0378">Hydrolase</keyword>